<dbReference type="NCBIfam" id="TIGR04345">
    <property type="entry name" value="ovoA_Cterm"/>
    <property type="match status" value="1"/>
</dbReference>
<dbReference type="Proteomes" id="UP000218332">
    <property type="component" value="Unassembled WGS sequence"/>
</dbReference>
<evidence type="ECO:0000313" key="1">
    <source>
        <dbReference type="EMBL" id="PAV24620.1"/>
    </source>
</evidence>
<dbReference type="GO" id="GO:0032259">
    <property type="term" value="P:methylation"/>
    <property type="evidence" value="ECO:0007669"/>
    <property type="project" value="UniProtKB-KW"/>
</dbReference>
<keyword evidence="1" id="KW-0808">Transferase</keyword>
<dbReference type="InterPro" id="IPR027625">
    <property type="entry name" value="OvoA_Cterm"/>
</dbReference>
<proteinExistence type="predicted"/>
<dbReference type="InterPro" id="IPR029063">
    <property type="entry name" value="SAM-dependent_MTases_sf"/>
</dbReference>
<dbReference type="PANTHER" id="PTHR45445:SF2">
    <property type="entry name" value="METHYLTRANSFERASE TYPE 11 DOMAIN-CONTAINING PROTEIN"/>
    <property type="match status" value="1"/>
</dbReference>
<protein>
    <submittedName>
        <fullName evidence="1">Putative 4-mercaptohistidine N1-methyltransferase</fullName>
    </submittedName>
</protein>
<name>A0A2A2I0I9_9GAMM</name>
<dbReference type="Gene3D" id="3.40.50.150">
    <property type="entry name" value="Vaccinia Virus protein VP39"/>
    <property type="match status" value="1"/>
</dbReference>
<dbReference type="Pfam" id="PF13489">
    <property type="entry name" value="Methyltransf_23"/>
    <property type="match status" value="1"/>
</dbReference>
<organism evidence="1 2">
    <name type="scientific">Tamilnaduibacter salinus</name>
    <dbReference type="NCBI Taxonomy" id="1484056"/>
    <lineage>
        <taxon>Bacteria</taxon>
        <taxon>Pseudomonadati</taxon>
        <taxon>Pseudomonadota</taxon>
        <taxon>Gammaproteobacteria</taxon>
        <taxon>Pseudomonadales</taxon>
        <taxon>Marinobacteraceae</taxon>
        <taxon>Tamilnaduibacter</taxon>
    </lineage>
</organism>
<keyword evidence="1" id="KW-0489">Methyltransferase</keyword>
<sequence>MSYYESDEQLGQYMAFHYGDTEYFGVPNYPVACVERCLARHGERPRRRALDLGCAVGRSTLELARSFDDVVGIDLSRRFIDSAEQLRRTGAFSYWVRDEGDLGREQRVTLAALDLSGAARRTRFEVGDAQAPGPSHTGYDLVFAGNLLDRLPRPADFLEHVHERLLPGGVLVLTSPYTLLPDFTPRGEWIGGYEDNGQAVTVRDGLSHHLSRRFRPLGEPEDVPFVIRETRRKFQHTVAELTAWECC</sequence>
<dbReference type="EMBL" id="NMPM01000125">
    <property type="protein sequence ID" value="PAV24620.1"/>
    <property type="molecule type" value="Genomic_DNA"/>
</dbReference>
<dbReference type="CDD" id="cd02440">
    <property type="entry name" value="AdoMet_MTases"/>
    <property type="match status" value="1"/>
</dbReference>
<dbReference type="PANTHER" id="PTHR45445">
    <property type="match status" value="1"/>
</dbReference>
<comment type="caution">
    <text evidence="1">The sequence shown here is derived from an EMBL/GenBank/DDBJ whole genome shotgun (WGS) entry which is preliminary data.</text>
</comment>
<dbReference type="GO" id="GO:0008168">
    <property type="term" value="F:methyltransferase activity"/>
    <property type="evidence" value="ECO:0007669"/>
    <property type="project" value="UniProtKB-KW"/>
</dbReference>
<accession>A0A2A2I0I9</accession>
<dbReference type="SUPFAM" id="SSF53335">
    <property type="entry name" value="S-adenosyl-L-methionine-dependent methyltransferases"/>
    <property type="match status" value="1"/>
</dbReference>
<evidence type="ECO:0000313" key="2">
    <source>
        <dbReference type="Proteomes" id="UP000218332"/>
    </source>
</evidence>
<dbReference type="RefSeq" id="WP_095612303.1">
    <property type="nucleotide sequence ID" value="NZ_NMPM01000125.1"/>
</dbReference>
<keyword evidence="2" id="KW-1185">Reference proteome</keyword>
<gene>
    <name evidence="1" type="ORF">CF392_15325</name>
</gene>
<dbReference type="AlphaFoldDB" id="A0A2A2I0I9"/>
<reference evidence="1 2" key="1">
    <citation type="submission" date="2017-07" db="EMBL/GenBank/DDBJ databases">
        <title>Tamlnaduibacter salinus (Mi-7) genome sequencing.</title>
        <authorList>
            <person name="Verma A."/>
            <person name="Krishnamurthi S."/>
        </authorList>
    </citation>
    <scope>NUCLEOTIDE SEQUENCE [LARGE SCALE GENOMIC DNA]</scope>
    <source>
        <strain evidence="1 2">Mi-7</strain>
    </source>
</reference>